<dbReference type="EMBL" id="CAEZYK010000034">
    <property type="protein sequence ID" value="CAB4722657.1"/>
    <property type="molecule type" value="Genomic_DNA"/>
</dbReference>
<gene>
    <name evidence="2" type="ORF">UFOPK2683_00748</name>
</gene>
<sequence length="468" mass="52308">MRNRLIQINLVMTVFVFIYSYWLTTESTWRPDHITRSDLGSAFYFWSQARSLVRGQLSVQTPPQWWIECFTIGEKCYGYFGVTPSILRIPAVAIFHDSVVGLVPLFVAIAITLAFWAAMDLVRLVIVNYQTRQESVSQNLLIRWLVVTGLLLGPGSVLIFTAKARVYEEAVIWCVAFMVLTLNFIYRWSKNHSDRLLGAALLTGTLSALSRPSAIPALVVLGFAVLFIAWRTGRISTKILGAALMVIPAGLYVFIFVSKFGSLSFPWKNYSPYIVSLKGNFNEDSFRQVIENNNGGTVGLRYIPTTLANYFRFDSISFNLGSPWVTLKSIFASDLIILPPVNANQIWGSRIPSLTNTMPIPLLFTAIAIISQLRLVLKRKLKGGDWMPAFMLLAGLAGGVPLIMYYALAGRYLGDLYPLLTVGTAFALPTVLVYSQKDKWWSRAIFPVVALIAVASSFITYQIQSVVF</sequence>
<feature type="transmembrane region" description="Helical" evidence="1">
    <location>
        <begin position="209"/>
        <end position="230"/>
    </location>
</feature>
<accession>A0A6J6RFV8</accession>
<keyword evidence="1" id="KW-0812">Transmembrane</keyword>
<evidence type="ECO:0000313" key="2">
    <source>
        <dbReference type="EMBL" id="CAB4722657.1"/>
    </source>
</evidence>
<feature type="transmembrane region" description="Helical" evidence="1">
    <location>
        <begin position="98"/>
        <end position="119"/>
    </location>
</feature>
<protein>
    <submittedName>
        <fullName evidence="2">Unannotated protein</fullName>
    </submittedName>
</protein>
<feature type="transmembrane region" description="Helical" evidence="1">
    <location>
        <begin position="170"/>
        <end position="189"/>
    </location>
</feature>
<evidence type="ECO:0000256" key="1">
    <source>
        <dbReference type="SAM" id="Phobius"/>
    </source>
</evidence>
<reference evidence="2" key="1">
    <citation type="submission" date="2020-05" db="EMBL/GenBank/DDBJ databases">
        <authorList>
            <person name="Chiriac C."/>
            <person name="Salcher M."/>
            <person name="Ghai R."/>
            <person name="Kavagutti S V."/>
        </authorList>
    </citation>
    <scope>NUCLEOTIDE SEQUENCE</scope>
</reference>
<feature type="transmembrane region" description="Helical" evidence="1">
    <location>
        <begin position="444"/>
        <end position="463"/>
    </location>
</feature>
<proteinExistence type="predicted"/>
<name>A0A6J6RFV8_9ZZZZ</name>
<feature type="transmembrane region" description="Helical" evidence="1">
    <location>
        <begin position="358"/>
        <end position="377"/>
    </location>
</feature>
<feature type="transmembrane region" description="Helical" evidence="1">
    <location>
        <begin position="141"/>
        <end position="161"/>
    </location>
</feature>
<keyword evidence="1" id="KW-0472">Membrane</keyword>
<feature type="transmembrane region" description="Helical" evidence="1">
    <location>
        <begin position="239"/>
        <end position="257"/>
    </location>
</feature>
<feature type="transmembrane region" description="Helical" evidence="1">
    <location>
        <begin position="389"/>
        <end position="410"/>
    </location>
</feature>
<feature type="transmembrane region" description="Helical" evidence="1">
    <location>
        <begin position="6"/>
        <end position="24"/>
    </location>
</feature>
<dbReference type="AlphaFoldDB" id="A0A6J6RFV8"/>
<organism evidence="2">
    <name type="scientific">freshwater metagenome</name>
    <dbReference type="NCBI Taxonomy" id="449393"/>
    <lineage>
        <taxon>unclassified sequences</taxon>
        <taxon>metagenomes</taxon>
        <taxon>ecological metagenomes</taxon>
    </lineage>
</organism>
<keyword evidence="1" id="KW-1133">Transmembrane helix</keyword>
<feature type="transmembrane region" description="Helical" evidence="1">
    <location>
        <begin position="416"/>
        <end position="435"/>
    </location>
</feature>